<dbReference type="SUPFAM" id="SSF53474">
    <property type="entry name" value="alpha/beta-Hydrolases"/>
    <property type="match status" value="1"/>
</dbReference>
<dbReference type="Pfam" id="PF05448">
    <property type="entry name" value="AXE1"/>
    <property type="match status" value="1"/>
</dbReference>
<dbReference type="EMBL" id="CP010777">
    <property type="protein sequence ID" value="AKQ46436.1"/>
    <property type="molecule type" value="Genomic_DNA"/>
</dbReference>
<dbReference type="GO" id="GO:0005976">
    <property type="term" value="P:polysaccharide metabolic process"/>
    <property type="evidence" value="ECO:0007669"/>
    <property type="project" value="TreeGrafter"/>
</dbReference>
<dbReference type="Proteomes" id="UP000036458">
    <property type="component" value="Chromosome"/>
</dbReference>
<evidence type="ECO:0000313" key="5">
    <source>
        <dbReference type="Proteomes" id="UP000036458"/>
    </source>
</evidence>
<dbReference type="Gene3D" id="3.40.50.1820">
    <property type="entry name" value="alpha/beta hydrolase"/>
    <property type="match status" value="1"/>
</dbReference>
<dbReference type="RefSeq" id="WP_048921431.1">
    <property type="nucleotide sequence ID" value="NZ_CP010777.1"/>
</dbReference>
<accession>A0A0H4W7L3</accession>
<evidence type="ECO:0000313" key="4">
    <source>
        <dbReference type="EMBL" id="AKQ46436.1"/>
    </source>
</evidence>
<keyword evidence="5" id="KW-1185">Reference proteome</keyword>
<name>A0A0H4W7L3_9BACT</name>
<reference evidence="4 5" key="1">
    <citation type="submission" date="2015-01" db="EMBL/GenBank/DDBJ databases">
        <title>Rufibacter sp./DG31D/ whole genome sequencing.</title>
        <authorList>
            <person name="Kim M.K."/>
            <person name="Srinivasan S."/>
            <person name="Lee J.-J."/>
        </authorList>
    </citation>
    <scope>NUCLEOTIDE SEQUENCE [LARGE SCALE GENOMIC DNA]</scope>
    <source>
        <strain evidence="4 5">DG31D</strain>
    </source>
</reference>
<dbReference type="STRING" id="1379910.TH63_13690"/>
<dbReference type="InterPro" id="IPR008391">
    <property type="entry name" value="AXE1_dom"/>
</dbReference>
<evidence type="ECO:0000256" key="2">
    <source>
        <dbReference type="SAM" id="SignalP"/>
    </source>
</evidence>
<dbReference type="PANTHER" id="PTHR40111">
    <property type="entry name" value="CEPHALOSPORIN-C DEACETYLASE"/>
    <property type="match status" value="1"/>
</dbReference>
<dbReference type="PATRIC" id="fig|1379910.4.peg.2973"/>
<gene>
    <name evidence="4" type="ORF">TH63_13690</name>
</gene>
<feature type="active site" description="Charge relay system" evidence="1">
    <location>
        <position position="385"/>
    </location>
</feature>
<feature type="domain" description="Acetyl xylan esterase" evidence="3">
    <location>
        <begin position="135"/>
        <end position="430"/>
    </location>
</feature>
<dbReference type="InterPro" id="IPR029058">
    <property type="entry name" value="AB_hydrolase_fold"/>
</dbReference>
<feature type="chain" id="PRO_5005211550" description="Acetyl xylan esterase domain-containing protein" evidence="2">
    <location>
        <begin position="23"/>
        <end position="434"/>
    </location>
</feature>
<dbReference type="PANTHER" id="PTHR40111:SF1">
    <property type="entry name" value="CEPHALOSPORIN-C DEACETYLASE"/>
    <property type="match status" value="1"/>
</dbReference>
<feature type="signal peptide" evidence="2">
    <location>
        <begin position="1"/>
        <end position="22"/>
    </location>
</feature>
<keyword evidence="2" id="KW-0732">Signal</keyword>
<dbReference type="InterPro" id="IPR039069">
    <property type="entry name" value="CE7"/>
</dbReference>
<evidence type="ECO:0000256" key="1">
    <source>
        <dbReference type="PIRSR" id="PIRSR639069-1"/>
    </source>
</evidence>
<dbReference type="GO" id="GO:0052689">
    <property type="term" value="F:carboxylic ester hydrolase activity"/>
    <property type="evidence" value="ECO:0007669"/>
    <property type="project" value="TreeGrafter"/>
</dbReference>
<dbReference type="OrthoDB" id="3668964at2"/>
<dbReference type="AlphaFoldDB" id="A0A0H4W7L3"/>
<feature type="active site" description="Nucleophile" evidence="1">
    <location>
        <position position="300"/>
    </location>
</feature>
<proteinExistence type="predicted"/>
<organism evidence="4 5">
    <name type="scientific">Rufibacter radiotolerans</name>
    <dbReference type="NCBI Taxonomy" id="1379910"/>
    <lineage>
        <taxon>Bacteria</taxon>
        <taxon>Pseudomonadati</taxon>
        <taxon>Bacteroidota</taxon>
        <taxon>Cytophagia</taxon>
        <taxon>Cytophagales</taxon>
        <taxon>Hymenobacteraceae</taxon>
        <taxon>Rufibacter</taxon>
    </lineage>
</organism>
<protein>
    <recommendedName>
        <fullName evidence="3">Acetyl xylan esterase domain-containing protein</fullName>
    </recommendedName>
</protein>
<sequence length="434" mass="48052">MRNPFLFLVFCLHLLYSKSASAQNAPAPLKLVNLVLTPNSDDWTYAVNQPASVQIMVLKNDVPLKDVTISYEFGPEMRPPEKKGTMLLKEGQVKLDIGTSQEPGFRQLLVKAEHHGKTYNGQVKVGFSPEKILPTVTMPKDFLAFWNKAKTEAAKVPMDAQVTLLPEHSTAKVDVYLVNLQNYRKGQRLYGYLCKPKAPGKYPVLFTPPGAGVKATAPYTGFADQGFISFSIEIHGYSPMLNDKVYDSLKKVLANYNTQNLEHRDAYYYKKVYLGCVRSIDYLVSLPEYDGKNVVVTGGSQGGALAIVTAALDKRVKALACFYPALSDMTGYLQGRAGGWPHLFTNGSASDANAQAKINTIGYYDVVNFAKQVTVPGFYSWGYNDNTCPPTSVYAVVNSVKAPKTISLSPIAAHWRFEDTNQESIQWLKQQVTK</sequence>
<evidence type="ECO:0000259" key="3">
    <source>
        <dbReference type="Pfam" id="PF05448"/>
    </source>
</evidence>
<feature type="active site" description="Charge relay system" evidence="1">
    <location>
        <position position="414"/>
    </location>
</feature>
<dbReference type="KEGG" id="ruf:TH63_13690"/>